<keyword evidence="4" id="KW-0521">NADP</keyword>
<dbReference type="Proteomes" id="UP000242699">
    <property type="component" value="Unassembled WGS sequence"/>
</dbReference>
<proteinExistence type="inferred from homology"/>
<dbReference type="AlphaFoldDB" id="A0A2T2WVJ2"/>
<evidence type="ECO:0000256" key="8">
    <source>
        <dbReference type="ARBA" id="ARBA00023154"/>
    </source>
</evidence>
<dbReference type="GO" id="GO:0008839">
    <property type="term" value="F:4-hydroxy-tetrahydrodipicolinate reductase"/>
    <property type="evidence" value="ECO:0007669"/>
    <property type="project" value="UniProtKB-UniRule"/>
</dbReference>
<dbReference type="Pfam" id="PF01113">
    <property type="entry name" value="DapB_N"/>
    <property type="match status" value="1"/>
</dbReference>
<dbReference type="GO" id="GO:0019877">
    <property type="term" value="P:diaminopimelate biosynthetic process"/>
    <property type="evidence" value="ECO:0007669"/>
    <property type="project" value="UniProtKB-KW"/>
</dbReference>
<reference evidence="16 17" key="1">
    <citation type="journal article" date="2014" name="BMC Genomics">
        <title>Comparison of environmental and isolate Sulfobacillus genomes reveals diverse carbon, sulfur, nitrogen, and hydrogen metabolisms.</title>
        <authorList>
            <person name="Justice N.B."/>
            <person name="Norman A."/>
            <person name="Brown C.T."/>
            <person name="Singh A."/>
            <person name="Thomas B.C."/>
            <person name="Banfield J.F."/>
        </authorList>
    </citation>
    <scope>NUCLEOTIDE SEQUENCE [LARGE SCALE GENOMIC DNA]</scope>
    <source>
        <strain evidence="16">AMDSBA1</strain>
    </source>
</reference>
<organism evidence="16 17">
    <name type="scientific">Sulfobacillus benefaciens</name>
    <dbReference type="NCBI Taxonomy" id="453960"/>
    <lineage>
        <taxon>Bacteria</taxon>
        <taxon>Bacillati</taxon>
        <taxon>Bacillota</taxon>
        <taxon>Clostridia</taxon>
        <taxon>Eubacteriales</taxon>
        <taxon>Clostridiales Family XVII. Incertae Sedis</taxon>
        <taxon>Sulfobacillus</taxon>
    </lineage>
</organism>
<evidence type="ECO:0000259" key="15">
    <source>
        <dbReference type="Pfam" id="PF05173"/>
    </source>
</evidence>
<comment type="pathway">
    <text evidence="9">Amino-acid biosynthesis; L-lysine biosynthesis via DAP pathway; (S)-tetrahydrodipicolinate from L-aspartate: step 4/4.</text>
</comment>
<keyword evidence="3" id="KW-0028">Amino-acid biosynthesis</keyword>
<dbReference type="InterPro" id="IPR036291">
    <property type="entry name" value="NAD(P)-bd_dom_sf"/>
</dbReference>
<dbReference type="InterPro" id="IPR022664">
    <property type="entry name" value="DapB_N_CS"/>
</dbReference>
<keyword evidence="5" id="KW-0220">Diaminopimelate biosynthesis</keyword>
<evidence type="ECO:0000256" key="2">
    <source>
        <dbReference type="ARBA" id="ARBA00022490"/>
    </source>
</evidence>
<dbReference type="PANTHER" id="PTHR20836">
    <property type="entry name" value="DIHYDRODIPICOLINATE REDUCTASE"/>
    <property type="match status" value="1"/>
</dbReference>
<evidence type="ECO:0000256" key="7">
    <source>
        <dbReference type="ARBA" id="ARBA00023027"/>
    </source>
</evidence>
<evidence type="ECO:0000256" key="11">
    <source>
        <dbReference type="ARBA" id="ARBA00049080"/>
    </source>
</evidence>
<accession>A0A2T2WVJ2</accession>
<keyword evidence="6" id="KW-0560">Oxidoreductase</keyword>
<comment type="catalytic activity">
    <reaction evidence="12">
        <text>(S)-2,3,4,5-tetrahydrodipicolinate + NAD(+) + H2O = (2S,4S)-4-hydroxy-2,3,4,5-tetrahydrodipicolinate + NADH + H(+)</text>
        <dbReference type="Rhea" id="RHEA:35323"/>
        <dbReference type="ChEBI" id="CHEBI:15377"/>
        <dbReference type="ChEBI" id="CHEBI:15378"/>
        <dbReference type="ChEBI" id="CHEBI:16845"/>
        <dbReference type="ChEBI" id="CHEBI:57540"/>
        <dbReference type="ChEBI" id="CHEBI:57945"/>
        <dbReference type="ChEBI" id="CHEBI:67139"/>
        <dbReference type="EC" id="1.17.1.8"/>
    </reaction>
</comment>
<dbReference type="InterPro" id="IPR000846">
    <property type="entry name" value="DapB_N"/>
</dbReference>
<dbReference type="SUPFAM" id="SSF51735">
    <property type="entry name" value="NAD(P)-binding Rossmann-fold domains"/>
    <property type="match status" value="1"/>
</dbReference>
<evidence type="ECO:0000259" key="14">
    <source>
        <dbReference type="Pfam" id="PF01113"/>
    </source>
</evidence>
<dbReference type="EMBL" id="PXYT01000038">
    <property type="protein sequence ID" value="PSR26259.1"/>
    <property type="molecule type" value="Genomic_DNA"/>
</dbReference>
<dbReference type="GO" id="GO:0005829">
    <property type="term" value="C:cytosol"/>
    <property type="evidence" value="ECO:0007669"/>
    <property type="project" value="TreeGrafter"/>
</dbReference>
<evidence type="ECO:0000256" key="6">
    <source>
        <dbReference type="ARBA" id="ARBA00023002"/>
    </source>
</evidence>
<name>A0A2T2WVJ2_9FIRM</name>
<keyword evidence="2" id="KW-0963">Cytoplasm</keyword>
<dbReference type="FunFam" id="3.30.360.10:FF:000009">
    <property type="entry name" value="4-hydroxy-tetrahydrodipicolinate reductase"/>
    <property type="match status" value="1"/>
</dbReference>
<dbReference type="Gene3D" id="3.40.50.720">
    <property type="entry name" value="NAD(P)-binding Rossmann-like Domain"/>
    <property type="match status" value="1"/>
</dbReference>
<evidence type="ECO:0000256" key="10">
    <source>
        <dbReference type="ARBA" id="ARBA00038983"/>
    </source>
</evidence>
<keyword evidence="7" id="KW-0520">NAD</keyword>
<dbReference type="Pfam" id="PF05173">
    <property type="entry name" value="DapB_C"/>
    <property type="match status" value="1"/>
</dbReference>
<dbReference type="Gene3D" id="3.30.360.10">
    <property type="entry name" value="Dihydrodipicolinate Reductase, domain 2"/>
    <property type="match status" value="1"/>
</dbReference>
<evidence type="ECO:0000256" key="5">
    <source>
        <dbReference type="ARBA" id="ARBA00022915"/>
    </source>
</evidence>
<gene>
    <name evidence="16" type="primary">dapB</name>
    <name evidence="16" type="ORF">C7B43_14230</name>
</gene>
<evidence type="ECO:0000256" key="1">
    <source>
        <dbReference type="ARBA" id="ARBA00006642"/>
    </source>
</evidence>
<feature type="domain" description="Dihydrodipicolinate reductase C-terminal" evidence="15">
    <location>
        <begin position="129"/>
        <end position="244"/>
    </location>
</feature>
<sequence>MTTSIPVVVAGASGKTGREVGKAIAHAPDMELVGAIAAHYAGSALKDLWSEPVSVILQRNLSDIDAPYAVLVDFTERHSSYQRVTEAIVRGWDIVVGTTGFSADERGSIDSLVRQYHVGAVMIANFSLGAWVMEQLAQQASRYFKKAEVLEAHTDTKKDKPSGTAARMAQILAESWEINAVDIPVHSIRLPGMVAHQAVVFGTMGQTLTMRHDVHDRTAYAQGVLAAVRKVSGFRGRVVYDLGEIIDPV</sequence>
<comment type="similarity">
    <text evidence="1">Belongs to the DapB family.</text>
</comment>
<dbReference type="GO" id="GO:0009089">
    <property type="term" value="P:lysine biosynthetic process via diaminopimelate"/>
    <property type="evidence" value="ECO:0007669"/>
    <property type="project" value="UniProtKB-UniRule"/>
</dbReference>
<comment type="catalytic activity">
    <reaction evidence="11">
        <text>(S)-2,3,4,5-tetrahydrodipicolinate + NADP(+) + H2O = (2S,4S)-4-hydroxy-2,3,4,5-tetrahydrodipicolinate + NADPH + H(+)</text>
        <dbReference type="Rhea" id="RHEA:35331"/>
        <dbReference type="ChEBI" id="CHEBI:15377"/>
        <dbReference type="ChEBI" id="CHEBI:15378"/>
        <dbReference type="ChEBI" id="CHEBI:16845"/>
        <dbReference type="ChEBI" id="CHEBI:57783"/>
        <dbReference type="ChEBI" id="CHEBI:58349"/>
        <dbReference type="ChEBI" id="CHEBI:67139"/>
        <dbReference type="EC" id="1.17.1.8"/>
    </reaction>
</comment>
<dbReference type="PANTHER" id="PTHR20836:SF0">
    <property type="entry name" value="4-HYDROXY-TETRAHYDRODIPICOLINATE REDUCTASE 1, CHLOROPLASTIC-RELATED"/>
    <property type="match status" value="1"/>
</dbReference>
<evidence type="ECO:0000256" key="4">
    <source>
        <dbReference type="ARBA" id="ARBA00022857"/>
    </source>
</evidence>
<dbReference type="EC" id="1.17.1.8" evidence="10 13"/>
<dbReference type="PROSITE" id="PS01298">
    <property type="entry name" value="DAPB"/>
    <property type="match status" value="1"/>
</dbReference>
<dbReference type="NCBIfam" id="TIGR00036">
    <property type="entry name" value="dapB"/>
    <property type="match status" value="1"/>
</dbReference>
<dbReference type="InterPro" id="IPR022663">
    <property type="entry name" value="DapB_C"/>
</dbReference>
<evidence type="ECO:0000256" key="3">
    <source>
        <dbReference type="ARBA" id="ARBA00022605"/>
    </source>
</evidence>
<dbReference type="InterPro" id="IPR023940">
    <property type="entry name" value="DHDPR_bac"/>
</dbReference>
<feature type="domain" description="Dihydrodipicolinate reductase N-terminal" evidence="14">
    <location>
        <begin position="5"/>
        <end position="126"/>
    </location>
</feature>
<evidence type="ECO:0000313" key="16">
    <source>
        <dbReference type="EMBL" id="PSR26259.1"/>
    </source>
</evidence>
<dbReference type="PIRSF" id="PIRSF000161">
    <property type="entry name" value="DHPR"/>
    <property type="match status" value="1"/>
</dbReference>
<evidence type="ECO:0000256" key="13">
    <source>
        <dbReference type="NCBIfam" id="TIGR00036"/>
    </source>
</evidence>
<evidence type="ECO:0000256" key="12">
    <source>
        <dbReference type="ARBA" id="ARBA00049396"/>
    </source>
</evidence>
<dbReference type="SUPFAM" id="SSF55347">
    <property type="entry name" value="Glyceraldehyde-3-phosphate dehydrogenase-like, C-terminal domain"/>
    <property type="match status" value="1"/>
</dbReference>
<evidence type="ECO:0000313" key="17">
    <source>
        <dbReference type="Proteomes" id="UP000242699"/>
    </source>
</evidence>
<comment type="caution">
    <text evidence="16">The sequence shown here is derived from an EMBL/GenBank/DDBJ whole genome shotgun (WGS) entry which is preliminary data.</text>
</comment>
<dbReference type="CDD" id="cd02274">
    <property type="entry name" value="DHDPR_N"/>
    <property type="match status" value="1"/>
</dbReference>
<keyword evidence="8" id="KW-0457">Lysine biosynthesis</keyword>
<evidence type="ECO:0000256" key="9">
    <source>
        <dbReference type="ARBA" id="ARBA00037922"/>
    </source>
</evidence>
<protein>
    <recommendedName>
        <fullName evidence="10 13">4-hydroxy-tetrahydrodipicolinate reductase</fullName>
        <ecNumber evidence="10 13">1.17.1.8</ecNumber>
    </recommendedName>
</protein>